<evidence type="ECO:0000256" key="1">
    <source>
        <dbReference type="ARBA" id="ARBA00004651"/>
    </source>
</evidence>
<evidence type="ECO:0000313" key="8">
    <source>
        <dbReference type="Proteomes" id="UP000263098"/>
    </source>
</evidence>
<evidence type="ECO:0000256" key="3">
    <source>
        <dbReference type="ARBA" id="ARBA00022692"/>
    </source>
</evidence>
<feature type="transmembrane region" description="Helical" evidence="6">
    <location>
        <begin position="259"/>
        <end position="280"/>
    </location>
</feature>
<comment type="caution">
    <text evidence="7">The sequence shown here is derived from an EMBL/GenBank/DDBJ whole genome shotgun (WGS) entry which is preliminary data.</text>
</comment>
<dbReference type="EMBL" id="DPVG01000046">
    <property type="protein sequence ID" value="HCK23417.1"/>
    <property type="molecule type" value="Genomic_DNA"/>
</dbReference>
<organism evidence="7 8">
    <name type="scientific">Bacteroides graminisolvens</name>
    <dbReference type="NCBI Taxonomy" id="477666"/>
    <lineage>
        <taxon>Bacteria</taxon>
        <taxon>Pseudomonadati</taxon>
        <taxon>Bacteroidota</taxon>
        <taxon>Bacteroidia</taxon>
        <taxon>Bacteroidales</taxon>
        <taxon>Bacteroidaceae</taxon>
        <taxon>Bacteroides</taxon>
    </lineage>
</organism>
<evidence type="ECO:0000256" key="2">
    <source>
        <dbReference type="ARBA" id="ARBA00022475"/>
    </source>
</evidence>
<dbReference type="PANTHER" id="PTHR37693">
    <property type="entry name" value="PHOSPHATIDYLGLYCEROL LYSYLTRANSFERASE"/>
    <property type="match status" value="1"/>
</dbReference>
<dbReference type="Pfam" id="PF03706">
    <property type="entry name" value="LPG_synthase_TM"/>
    <property type="match status" value="1"/>
</dbReference>
<protein>
    <submittedName>
        <fullName evidence="7">TIGR00374 family protein</fullName>
    </submittedName>
</protein>
<sequence>MKGFSRYSIGLPVVIGLAVFFAIFYKEYDSSLFRGLTVDAKMIAGVVLAVILILMRDAGLMLRFRQMSAYALSWRQVFNVNVLCEFTSAVTPSSVGGSSLIVLFLKKEGIEMGRASAIMVACLFLGELFLVLLCPLILLFFSADELFGASNLFSSSIKLLFIATYSVVFLWTVVLFVALFKRPNYVKSLLQLIAKLPVLRRWKDKIEVFATDLALSSGELSNQSMRFWFKAMGSTCLAWICRFAVVNALLFAFSEQNGHLLAFARQLILWIVMTVAPTPGGSGVSEYMFKEYYESFFPIAGVALIVAFVWRIITYYLYLLLGFLVIPSWITKSKDKEE</sequence>
<feature type="transmembrane region" description="Helical" evidence="6">
    <location>
        <begin position="315"/>
        <end position="331"/>
    </location>
</feature>
<keyword evidence="3 6" id="KW-0812">Transmembrane</keyword>
<dbReference type="GO" id="GO:0005886">
    <property type="term" value="C:plasma membrane"/>
    <property type="evidence" value="ECO:0007669"/>
    <property type="project" value="UniProtKB-SubCell"/>
</dbReference>
<comment type="subcellular location">
    <subcellularLocation>
        <location evidence="1">Cell membrane</location>
        <topology evidence="1">Multi-pass membrane protein</topology>
    </subcellularLocation>
</comment>
<keyword evidence="5 6" id="KW-0472">Membrane</keyword>
<feature type="transmembrane region" description="Helical" evidence="6">
    <location>
        <begin position="115"/>
        <end position="139"/>
    </location>
</feature>
<dbReference type="PANTHER" id="PTHR37693:SF1">
    <property type="entry name" value="INTEGRAL MEMBRANE PROTEIN"/>
    <property type="match status" value="1"/>
</dbReference>
<evidence type="ECO:0000313" key="7">
    <source>
        <dbReference type="EMBL" id="HCK23417.1"/>
    </source>
</evidence>
<evidence type="ECO:0000256" key="5">
    <source>
        <dbReference type="ARBA" id="ARBA00023136"/>
    </source>
</evidence>
<keyword evidence="2" id="KW-1003">Cell membrane</keyword>
<feature type="transmembrane region" description="Helical" evidence="6">
    <location>
        <begin position="31"/>
        <end position="55"/>
    </location>
</feature>
<evidence type="ECO:0000256" key="6">
    <source>
        <dbReference type="SAM" id="Phobius"/>
    </source>
</evidence>
<evidence type="ECO:0000256" key="4">
    <source>
        <dbReference type="ARBA" id="ARBA00022989"/>
    </source>
</evidence>
<feature type="transmembrane region" description="Helical" evidence="6">
    <location>
        <begin position="7"/>
        <end position="25"/>
    </location>
</feature>
<dbReference type="Proteomes" id="UP000263098">
    <property type="component" value="Unassembled WGS sequence"/>
</dbReference>
<keyword evidence="4 6" id="KW-1133">Transmembrane helix</keyword>
<feature type="transmembrane region" description="Helical" evidence="6">
    <location>
        <begin position="159"/>
        <end position="180"/>
    </location>
</feature>
<name>A0A3D2SAW9_9BACE</name>
<dbReference type="AlphaFoldDB" id="A0A3D2SAW9"/>
<accession>A0A3D2SAW9</accession>
<dbReference type="NCBIfam" id="TIGR00374">
    <property type="entry name" value="flippase-like domain"/>
    <property type="match status" value="1"/>
</dbReference>
<dbReference type="InterPro" id="IPR022791">
    <property type="entry name" value="L-PG_synthase/AglD"/>
</dbReference>
<proteinExistence type="predicted"/>
<reference evidence="7 8" key="1">
    <citation type="journal article" date="2018" name="Nat. Biotechnol.">
        <title>A standardized bacterial taxonomy based on genome phylogeny substantially revises the tree of life.</title>
        <authorList>
            <person name="Parks D.H."/>
            <person name="Chuvochina M."/>
            <person name="Waite D.W."/>
            <person name="Rinke C."/>
            <person name="Skarshewski A."/>
            <person name="Chaumeil P.A."/>
            <person name="Hugenholtz P."/>
        </authorList>
    </citation>
    <scope>NUCLEOTIDE SEQUENCE [LARGE SCALE GENOMIC DNA]</scope>
    <source>
        <strain evidence="7">UBA9667</strain>
    </source>
</reference>
<gene>
    <name evidence="7" type="ORF">DHW31_01310</name>
</gene>